<name>A0A7J6N7I0_PEROL</name>
<protein>
    <recommendedName>
        <fullName evidence="1">PPM-type phosphatase domain-containing protein</fullName>
    </recommendedName>
</protein>
<gene>
    <name evidence="2" type="ORF">FOZ60_015065</name>
</gene>
<evidence type="ECO:0000259" key="1">
    <source>
        <dbReference type="Pfam" id="PF00481"/>
    </source>
</evidence>
<accession>A0A7J6N7I0</accession>
<dbReference type="AlphaFoldDB" id="A0A7J6N7I0"/>
<dbReference type="InterPro" id="IPR001932">
    <property type="entry name" value="PPM-type_phosphatase-like_dom"/>
</dbReference>
<evidence type="ECO:0000313" key="2">
    <source>
        <dbReference type="EMBL" id="KAF4679430.1"/>
    </source>
</evidence>
<dbReference type="Pfam" id="PF00481">
    <property type="entry name" value="PP2C"/>
    <property type="match status" value="1"/>
</dbReference>
<proteinExistence type="predicted"/>
<feature type="domain" description="PPM-type phosphatase" evidence="1">
    <location>
        <begin position="10"/>
        <end position="52"/>
    </location>
</feature>
<dbReference type="Proteomes" id="UP000541610">
    <property type="component" value="Unassembled WGS sequence"/>
</dbReference>
<sequence>MRQRLPPPQVLASDGVWDFMPNEEVIQMVAKYYNQESCRKAVRAVVKEASERWQSNEEVVDDITCVVVFLGDKQR</sequence>
<dbReference type="OrthoDB" id="10264738at2759"/>
<reference evidence="2 3" key="1">
    <citation type="submission" date="2020-04" db="EMBL/GenBank/DDBJ databases">
        <title>Perkinsus olseni comparative genomics.</title>
        <authorList>
            <person name="Bogema D.R."/>
        </authorList>
    </citation>
    <scope>NUCLEOTIDE SEQUENCE [LARGE SCALE GENOMIC DNA]</scope>
    <source>
        <strain evidence="2">00978-12</strain>
    </source>
</reference>
<dbReference type="SUPFAM" id="SSF81606">
    <property type="entry name" value="PP2C-like"/>
    <property type="match status" value="1"/>
</dbReference>
<organism evidence="2 3">
    <name type="scientific">Perkinsus olseni</name>
    <name type="common">Perkinsus atlanticus</name>
    <dbReference type="NCBI Taxonomy" id="32597"/>
    <lineage>
        <taxon>Eukaryota</taxon>
        <taxon>Sar</taxon>
        <taxon>Alveolata</taxon>
        <taxon>Perkinsozoa</taxon>
        <taxon>Perkinsea</taxon>
        <taxon>Perkinsida</taxon>
        <taxon>Perkinsidae</taxon>
        <taxon>Perkinsus</taxon>
    </lineage>
</organism>
<comment type="caution">
    <text evidence="2">The sequence shown here is derived from an EMBL/GenBank/DDBJ whole genome shotgun (WGS) entry which is preliminary data.</text>
</comment>
<dbReference type="Gene3D" id="3.60.40.10">
    <property type="entry name" value="PPM-type phosphatase domain"/>
    <property type="match status" value="1"/>
</dbReference>
<evidence type="ECO:0000313" key="3">
    <source>
        <dbReference type="Proteomes" id="UP000541610"/>
    </source>
</evidence>
<dbReference type="EMBL" id="JABANP010000737">
    <property type="protein sequence ID" value="KAF4679430.1"/>
    <property type="molecule type" value="Genomic_DNA"/>
</dbReference>
<dbReference type="InterPro" id="IPR036457">
    <property type="entry name" value="PPM-type-like_dom_sf"/>
</dbReference>